<evidence type="ECO:0000256" key="1">
    <source>
        <dbReference type="SAM" id="Phobius"/>
    </source>
</evidence>
<keyword evidence="1" id="KW-1133">Transmembrane helix</keyword>
<gene>
    <name evidence="3" type="ORF">NP233_g7569</name>
</gene>
<dbReference type="AlphaFoldDB" id="A0AAD5YSN0"/>
<evidence type="ECO:0000259" key="2">
    <source>
        <dbReference type="Pfam" id="PF20152"/>
    </source>
</evidence>
<dbReference type="Pfam" id="PF20152">
    <property type="entry name" value="DUF6534"/>
    <property type="match status" value="1"/>
</dbReference>
<keyword evidence="4" id="KW-1185">Reference proteome</keyword>
<evidence type="ECO:0000313" key="3">
    <source>
        <dbReference type="EMBL" id="KAJ3565536.1"/>
    </source>
</evidence>
<reference evidence="3" key="1">
    <citation type="submission" date="2022-07" db="EMBL/GenBank/DDBJ databases">
        <title>Genome Sequence of Leucocoprinus birnbaumii.</title>
        <authorList>
            <person name="Buettner E."/>
        </authorList>
    </citation>
    <scope>NUCLEOTIDE SEQUENCE</scope>
    <source>
        <strain evidence="3">VT141</strain>
    </source>
</reference>
<sequence>MLVATLSVGQLAGGILSAICYGIESALPSFFKNPICTDAPTIWGSLNIGCDVIIAASMTLILLKRRKGCFEGKLYIKVTKIIQLIIETGTVACLTTLCYTVLRDLNLMAPHFNVFFPIPGLAIGKIYSNSMLALLNNRIEIVGGRKSSSLAIKGLGSLT</sequence>
<dbReference type="Proteomes" id="UP001213000">
    <property type="component" value="Unassembled WGS sequence"/>
</dbReference>
<dbReference type="InterPro" id="IPR045339">
    <property type="entry name" value="DUF6534"/>
</dbReference>
<comment type="caution">
    <text evidence="3">The sequence shown here is derived from an EMBL/GenBank/DDBJ whole genome shotgun (WGS) entry which is preliminary data.</text>
</comment>
<accession>A0AAD5YSN0</accession>
<organism evidence="3 4">
    <name type="scientific">Leucocoprinus birnbaumii</name>
    <dbReference type="NCBI Taxonomy" id="56174"/>
    <lineage>
        <taxon>Eukaryota</taxon>
        <taxon>Fungi</taxon>
        <taxon>Dikarya</taxon>
        <taxon>Basidiomycota</taxon>
        <taxon>Agaricomycotina</taxon>
        <taxon>Agaricomycetes</taxon>
        <taxon>Agaricomycetidae</taxon>
        <taxon>Agaricales</taxon>
        <taxon>Agaricineae</taxon>
        <taxon>Agaricaceae</taxon>
        <taxon>Leucocoprinus</taxon>
    </lineage>
</organism>
<evidence type="ECO:0000313" key="4">
    <source>
        <dbReference type="Proteomes" id="UP001213000"/>
    </source>
</evidence>
<dbReference type="EMBL" id="JANIEX010000562">
    <property type="protein sequence ID" value="KAJ3565536.1"/>
    <property type="molecule type" value="Genomic_DNA"/>
</dbReference>
<feature type="domain" description="DUF6534" evidence="2">
    <location>
        <begin position="48"/>
        <end position="138"/>
    </location>
</feature>
<feature type="transmembrane region" description="Helical" evidence="1">
    <location>
        <begin position="42"/>
        <end position="63"/>
    </location>
</feature>
<protein>
    <recommendedName>
        <fullName evidence="2">DUF6534 domain-containing protein</fullName>
    </recommendedName>
</protein>
<keyword evidence="1" id="KW-0812">Transmembrane</keyword>
<proteinExistence type="predicted"/>
<keyword evidence="1" id="KW-0472">Membrane</keyword>
<name>A0AAD5YSN0_9AGAR</name>
<feature type="transmembrane region" description="Helical" evidence="1">
    <location>
        <begin position="84"/>
        <end position="102"/>
    </location>
</feature>
<feature type="transmembrane region" description="Helical" evidence="1">
    <location>
        <begin position="114"/>
        <end position="135"/>
    </location>
</feature>